<dbReference type="CDD" id="cd00085">
    <property type="entry name" value="HNHc"/>
    <property type="match status" value="1"/>
</dbReference>
<comment type="caution">
    <text evidence="3">The sequence shown here is derived from an EMBL/GenBank/DDBJ whole genome shotgun (WGS) entry which is preliminary data.</text>
</comment>
<name>X1H416_9ZZZZ</name>
<dbReference type="Gene3D" id="1.10.30.50">
    <property type="match status" value="1"/>
</dbReference>
<feature type="non-terminal residue" evidence="3">
    <location>
        <position position="1"/>
    </location>
</feature>
<dbReference type="AlphaFoldDB" id="X1H416"/>
<dbReference type="InterPro" id="IPR003615">
    <property type="entry name" value="HNH_nuc"/>
</dbReference>
<dbReference type="EMBL" id="BARU01023012">
    <property type="protein sequence ID" value="GAH48589.1"/>
    <property type="molecule type" value="Genomic_DNA"/>
</dbReference>
<organism evidence="3">
    <name type="scientific">marine sediment metagenome</name>
    <dbReference type="NCBI Taxonomy" id="412755"/>
    <lineage>
        <taxon>unclassified sequences</taxon>
        <taxon>metagenomes</taxon>
        <taxon>ecological metagenomes</taxon>
    </lineage>
</organism>
<evidence type="ECO:0000313" key="3">
    <source>
        <dbReference type="EMBL" id="GAH48589.1"/>
    </source>
</evidence>
<reference evidence="3" key="1">
    <citation type="journal article" date="2014" name="Front. Microbiol.">
        <title>High frequency of phylogenetically diverse reductive dehalogenase-homologous genes in deep subseafloor sedimentary metagenomes.</title>
        <authorList>
            <person name="Kawai M."/>
            <person name="Futagami T."/>
            <person name="Toyoda A."/>
            <person name="Takaki Y."/>
            <person name="Nishi S."/>
            <person name="Hori S."/>
            <person name="Arai W."/>
            <person name="Tsubouchi T."/>
            <person name="Morono Y."/>
            <person name="Uchiyama I."/>
            <person name="Ito T."/>
            <person name="Fujiyama A."/>
            <person name="Inagaki F."/>
            <person name="Takami H."/>
        </authorList>
    </citation>
    <scope>NUCLEOTIDE SEQUENCE</scope>
    <source>
        <strain evidence="3">Expedition CK06-06</strain>
    </source>
</reference>
<sequence>YREYGRKWQKTDKGKANDQRKGFKRRVRKNRVNTLTIEEWENILEAYDYRCAYCDVEFNCKLLPEKDHVIPISKGGHNTKENIVPACKSCNCKKHDKLLDDDYKRSILRLHMR</sequence>
<evidence type="ECO:0000259" key="2">
    <source>
        <dbReference type="SMART" id="SM00507"/>
    </source>
</evidence>
<feature type="region of interest" description="Disordered" evidence="1">
    <location>
        <begin position="1"/>
        <end position="23"/>
    </location>
</feature>
<evidence type="ECO:0000256" key="1">
    <source>
        <dbReference type="SAM" id="MobiDB-lite"/>
    </source>
</evidence>
<dbReference type="InterPro" id="IPR002711">
    <property type="entry name" value="HNH"/>
</dbReference>
<protein>
    <recommendedName>
        <fullName evidence="2">HNH nuclease domain-containing protein</fullName>
    </recommendedName>
</protein>
<dbReference type="PANTHER" id="PTHR33877:SF2">
    <property type="entry name" value="OS07G0170200 PROTEIN"/>
    <property type="match status" value="1"/>
</dbReference>
<feature type="compositionally biased region" description="Basic and acidic residues" evidence="1">
    <location>
        <begin position="1"/>
        <end position="21"/>
    </location>
</feature>
<accession>X1H416</accession>
<gene>
    <name evidence="3" type="ORF">S03H2_37384</name>
</gene>
<dbReference type="PANTHER" id="PTHR33877">
    <property type="entry name" value="SLL1193 PROTEIN"/>
    <property type="match status" value="1"/>
</dbReference>
<dbReference type="InterPro" id="IPR052892">
    <property type="entry name" value="NA-targeting_endonuclease"/>
</dbReference>
<feature type="domain" description="HNH nuclease" evidence="2">
    <location>
        <begin position="39"/>
        <end position="92"/>
    </location>
</feature>
<proteinExistence type="predicted"/>
<dbReference type="SMART" id="SM00507">
    <property type="entry name" value="HNHc"/>
    <property type="match status" value="1"/>
</dbReference>
<dbReference type="Pfam" id="PF01844">
    <property type="entry name" value="HNH"/>
    <property type="match status" value="1"/>
</dbReference>